<name>A0A366DU66_9NOCA</name>
<dbReference type="OrthoDB" id="3363827at2"/>
<evidence type="ECO:0000313" key="3">
    <source>
        <dbReference type="Proteomes" id="UP000252586"/>
    </source>
</evidence>
<dbReference type="AlphaFoldDB" id="A0A366DU66"/>
<feature type="transmembrane region" description="Helical" evidence="1">
    <location>
        <begin position="56"/>
        <end position="77"/>
    </location>
</feature>
<keyword evidence="1" id="KW-0812">Transmembrane</keyword>
<proteinExistence type="predicted"/>
<gene>
    <name evidence="2" type="ORF">DFR74_10243</name>
</gene>
<dbReference type="Proteomes" id="UP000252586">
    <property type="component" value="Unassembled WGS sequence"/>
</dbReference>
<keyword evidence="3" id="KW-1185">Reference proteome</keyword>
<organism evidence="2 3">
    <name type="scientific">Nocardia puris</name>
    <dbReference type="NCBI Taxonomy" id="208602"/>
    <lineage>
        <taxon>Bacteria</taxon>
        <taxon>Bacillati</taxon>
        <taxon>Actinomycetota</taxon>
        <taxon>Actinomycetes</taxon>
        <taxon>Mycobacteriales</taxon>
        <taxon>Nocardiaceae</taxon>
        <taxon>Nocardia</taxon>
    </lineage>
</organism>
<keyword evidence="1" id="KW-1133">Transmembrane helix</keyword>
<protein>
    <submittedName>
        <fullName evidence="2">Uncharacterized protein</fullName>
    </submittedName>
</protein>
<feature type="transmembrane region" description="Helical" evidence="1">
    <location>
        <begin position="12"/>
        <end position="36"/>
    </location>
</feature>
<dbReference type="RefSeq" id="WP_067514623.1">
    <property type="nucleotide sequence ID" value="NZ_CP107943.1"/>
</dbReference>
<dbReference type="STRING" id="1210090.GCA_001613185_06993"/>
<sequence length="191" mass="20059">MSAINRPAKLNRGLIGLVGAALIAAGVLALVAHYGRLGWVDSDAPLVPGTGGPPTWVLWVTIAGAVVLGLLCLRWLFAQLFRMPKTEVWRVGTDTGTGTTTLESGTAADAVADDIESYPGVRSAAAWLSGPGDAPELHLTVTAETFADIAELRKRILGHAVARLREALEVTAIPVTLELDLAQGRGKRHLA</sequence>
<evidence type="ECO:0000313" key="2">
    <source>
        <dbReference type="EMBL" id="RBO93627.1"/>
    </source>
</evidence>
<reference evidence="2 3" key="1">
    <citation type="submission" date="2018-06" db="EMBL/GenBank/DDBJ databases">
        <title>Genomic Encyclopedia of Type Strains, Phase IV (KMG-IV): sequencing the most valuable type-strain genomes for metagenomic binning, comparative biology and taxonomic classification.</title>
        <authorList>
            <person name="Goeker M."/>
        </authorList>
    </citation>
    <scope>NUCLEOTIDE SEQUENCE [LARGE SCALE GENOMIC DNA]</scope>
    <source>
        <strain evidence="2 3">DSM 44599</strain>
    </source>
</reference>
<comment type="caution">
    <text evidence="2">The sequence shown here is derived from an EMBL/GenBank/DDBJ whole genome shotgun (WGS) entry which is preliminary data.</text>
</comment>
<dbReference type="EMBL" id="QNRE01000002">
    <property type="protein sequence ID" value="RBO93627.1"/>
    <property type="molecule type" value="Genomic_DNA"/>
</dbReference>
<keyword evidence="1" id="KW-0472">Membrane</keyword>
<evidence type="ECO:0000256" key="1">
    <source>
        <dbReference type="SAM" id="Phobius"/>
    </source>
</evidence>
<accession>A0A366DU66</accession>